<keyword evidence="4 8" id="KW-0133">Cell shape</keyword>
<keyword evidence="7 8" id="KW-0472">Membrane</keyword>
<dbReference type="CDD" id="cd13123">
    <property type="entry name" value="MATE_MurJ_like"/>
    <property type="match status" value="1"/>
</dbReference>
<keyword evidence="6 8" id="KW-1133">Transmembrane helix</keyword>
<dbReference type="InterPro" id="IPR051050">
    <property type="entry name" value="Lipid_II_flippase_MurJ/MviN"/>
</dbReference>
<dbReference type="EMBL" id="CP071446">
    <property type="protein sequence ID" value="QTA37671.1"/>
    <property type="molecule type" value="Genomic_DNA"/>
</dbReference>
<evidence type="ECO:0000256" key="9">
    <source>
        <dbReference type="PIRNR" id="PIRNR002869"/>
    </source>
</evidence>
<feature type="transmembrane region" description="Helical" evidence="8">
    <location>
        <begin position="255"/>
        <end position="274"/>
    </location>
</feature>
<feature type="transmembrane region" description="Helical" evidence="8">
    <location>
        <begin position="295"/>
        <end position="317"/>
    </location>
</feature>
<evidence type="ECO:0000256" key="2">
    <source>
        <dbReference type="ARBA" id="ARBA00022475"/>
    </source>
</evidence>
<evidence type="ECO:0000256" key="1">
    <source>
        <dbReference type="ARBA" id="ARBA00004651"/>
    </source>
</evidence>
<feature type="transmembrane region" description="Helical" evidence="8">
    <location>
        <begin position="125"/>
        <end position="145"/>
    </location>
</feature>
<dbReference type="PRINTS" id="PR01806">
    <property type="entry name" value="VIRFACTRMVIN"/>
</dbReference>
<dbReference type="RefSeq" id="WP_207566395.1">
    <property type="nucleotide sequence ID" value="NZ_CP071446.1"/>
</dbReference>
<feature type="transmembrane region" description="Helical" evidence="8">
    <location>
        <begin position="363"/>
        <end position="384"/>
    </location>
</feature>
<keyword evidence="3 8" id="KW-0812">Transmembrane</keyword>
<feature type="transmembrane region" description="Helical" evidence="8">
    <location>
        <begin position="218"/>
        <end position="235"/>
    </location>
</feature>
<evidence type="ECO:0000256" key="5">
    <source>
        <dbReference type="ARBA" id="ARBA00022984"/>
    </source>
</evidence>
<keyword evidence="8 9" id="KW-0961">Cell wall biogenesis/degradation</keyword>
<feature type="transmembrane region" description="Helical" evidence="8">
    <location>
        <begin position="329"/>
        <end position="351"/>
    </location>
</feature>
<gene>
    <name evidence="8 10" type="primary">murJ</name>
    <name evidence="10" type="ORF">JYK00_08045</name>
</gene>
<feature type="transmembrane region" description="Helical" evidence="8">
    <location>
        <begin position="419"/>
        <end position="438"/>
    </location>
</feature>
<dbReference type="Pfam" id="PF03023">
    <property type="entry name" value="MurJ"/>
    <property type="match status" value="1"/>
</dbReference>
<dbReference type="InterPro" id="IPR004268">
    <property type="entry name" value="MurJ"/>
</dbReference>
<name>A0ABX7S745_9BACT</name>
<evidence type="ECO:0000256" key="7">
    <source>
        <dbReference type="ARBA" id="ARBA00023136"/>
    </source>
</evidence>
<organism evidence="10 11">
    <name type="scientific">Thermosipho ferrireducens</name>
    <dbReference type="NCBI Taxonomy" id="2571116"/>
    <lineage>
        <taxon>Bacteria</taxon>
        <taxon>Thermotogati</taxon>
        <taxon>Thermotogota</taxon>
        <taxon>Thermotogae</taxon>
        <taxon>Thermotogales</taxon>
        <taxon>Fervidobacteriaceae</taxon>
        <taxon>Thermosipho</taxon>
    </lineage>
</organism>
<evidence type="ECO:0000313" key="10">
    <source>
        <dbReference type="EMBL" id="QTA37671.1"/>
    </source>
</evidence>
<evidence type="ECO:0000256" key="3">
    <source>
        <dbReference type="ARBA" id="ARBA00022692"/>
    </source>
</evidence>
<feature type="transmembrane region" description="Helical" evidence="8">
    <location>
        <begin position="84"/>
        <end position="105"/>
    </location>
</feature>
<evidence type="ECO:0000256" key="4">
    <source>
        <dbReference type="ARBA" id="ARBA00022960"/>
    </source>
</evidence>
<comment type="subcellular location">
    <subcellularLocation>
        <location evidence="1 8">Cell membrane</location>
        <topology evidence="1 8">Multi-pass membrane protein</topology>
    </subcellularLocation>
</comment>
<dbReference type="HAMAP" id="MF_02078">
    <property type="entry name" value="MurJ_MviN"/>
    <property type="match status" value="1"/>
</dbReference>
<comment type="similarity">
    <text evidence="8 9">Belongs to the MurJ/MviN family.</text>
</comment>
<keyword evidence="8 9" id="KW-0813">Transport</keyword>
<feature type="transmembrane region" description="Helical" evidence="8">
    <location>
        <begin position="178"/>
        <end position="197"/>
    </location>
</feature>
<evidence type="ECO:0000313" key="11">
    <source>
        <dbReference type="Proteomes" id="UP000671862"/>
    </source>
</evidence>
<feature type="transmembrane region" description="Helical" evidence="8">
    <location>
        <begin position="444"/>
        <end position="464"/>
    </location>
</feature>
<keyword evidence="11" id="KW-1185">Reference proteome</keyword>
<dbReference type="NCBIfam" id="TIGR01695">
    <property type="entry name" value="murJ_mviN"/>
    <property type="match status" value="1"/>
</dbReference>
<keyword evidence="2 8" id="KW-1003">Cell membrane</keyword>
<evidence type="ECO:0000256" key="6">
    <source>
        <dbReference type="ARBA" id="ARBA00022989"/>
    </source>
</evidence>
<comment type="function">
    <text evidence="8 9">Involved in peptidoglycan biosynthesis. Transports lipid-linked peptidoglycan precursors from the inner to the outer leaflet of the cytoplasmic membrane.</text>
</comment>
<dbReference type="PANTHER" id="PTHR47019">
    <property type="entry name" value="LIPID II FLIPPASE MURJ"/>
    <property type="match status" value="1"/>
</dbReference>
<dbReference type="Proteomes" id="UP000671862">
    <property type="component" value="Chromosome"/>
</dbReference>
<feature type="transmembrane region" description="Helical" evidence="8">
    <location>
        <begin position="390"/>
        <end position="407"/>
    </location>
</feature>
<proteinExistence type="inferred from homology"/>
<evidence type="ECO:0000256" key="8">
    <source>
        <dbReference type="HAMAP-Rule" id="MF_02078"/>
    </source>
</evidence>
<protein>
    <recommendedName>
        <fullName evidence="8">Probable lipid II flippase MurJ</fullName>
    </recommendedName>
</protein>
<accession>A0ABX7S745</accession>
<keyword evidence="5 8" id="KW-0573">Peptidoglycan synthesis</keyword>
<dbReference type="PIRSF" id="PIRSF002869">
    <property type="entry name" value="MviN"/>
    <property type="match status" value="1"/>
</dbReference>
<comment type="pathway">
    <text evidence="8">Cell wall biogenesis; peptidoglycan biosynthesis.</text>
</comment>
<reference evidence="10 11" key="1">
    <citation type="submission" date="2021-03" db="EMBL/GenBank/DDBJ databases">
        <title>Thermosipho ferrireducens sp.nov., an anaerobic thermophilic iron-reducing bacterium isolated from a deep-sea hydrothermal sulfide deposits.</title>
        <authorList>
            <person name="Zeng X."/>
            <person name="Chen Y."/>
            <person name="Shao Z."/>
        </authorList>
    </citation>
    <scope>NUCLEOTIDE SEQUENCE [LARGE SCALE GENOMIC DNA]</scope>
    <source>
        <strain evidence="10 11">JL129W03</strain>
    </source>
</reference>
<feature type="transmembrane region" description="Helical" evidence="8">
    <location>
        <begin position="152"/>
        <end position="172"/>
    </location>
</feature>
<sequence length="482" mass="53807">MSIFTSSLLFATATFFSRILGLVRDVLFAKYFGASYELDAYFIAIMFPYFLRRVFAEGAMTSAFVPLYSEFKDKEEKDKFVSSIINGFTIIILSLLIIVFLYPGIIPAIFGSGASFETKNLASKLSKITSPFIFFIFLWAISYSIANTHGRFFWPALTPAFANITIISGILLSKNYGILAPSLGFLSGGILMFVSLSKILLHHKYYVTLKYFKNFLKLFLPSFFAMTISQINTIVDMNIASFYGTGGVSYLQYASRFYMLPYGLFAVSVSTVVLPKIASDRDNFSAHLKNAMSTALFFTFPATLGLIVLSTPIIRFFYEHGQFTGKDTIITSSVLVGYSLGLPFYGLYSTLSRANHAIKNMKTPFFATILVALINIILDVILGLKYGPTGIAIATSIAGAAGFVYLFTRTRVFPIKDSVKIAISSGIMIMVVIFTNKLSSQKYWLFFTIGTGTAIYFVTSFILFRKRIWSVLNAWRKNSNIQ</sequence>
<dbReference type="PANTHER" id="PTHR47019:SF1">
    <property type="entry name" value="LIPID II FLIPPASE MURJ"/>
    <property type="match status" value="1"/>
</dbReference>